<comment type="similarity">
    <text evidence="1">Belongs to the acetyl-CoA hydrolase/transferase family.</text>
</comment>
<proteinExistence type="inferred from homology"/>
<dbReference type="GO" id="GO:0016740">
    <property type="term" value="F:transferase activity"/>
    <property type="evidence" value="ECO:0007669"/>
    <property type="project" value="UniProtKB-KW"/>
</dbReference>
<keyword evidence="4" id="KW-0808">Transferase</keyword>
<evidence type="ECO:0000313" key="5">
    <source>
        <dbReference type="Proteomes" id="UP000672011"/>
    </source>
</evidence>
<protein>
    <submittedName>
        <fullName evidence="4">Succinate CoA transferase</fullName>
    </submittedName>
</protein>
<dbReference type="InterPro" id="IPR026888">
    <property type="entry name" value="AcetylCoA_hyd_C"/>
</dbReference>
<reference evidence="5" key="2">
    <citation type="submission" date="2021-04" db="EMBL/GenBank/DDBJ databases">
        <title>Taxonomy of Flavobacteriaceae bacterium ZY171143.</title>
        <authorList>
            <person name="Li F."/>
        </authorList>
    </citation>
    <scope>NUCLEOTIDE SEQUENCE [LARGE SCALE GENOMIC DNA]</scope>
    <source>
        <strain evidence="5">ZY171143</strain>
    </source>
</reference>
<dbReference type="InterPro" id="IPR003702">
    <property type="entry name" value="ActCoA_hydro_N"/>
</dbReference>
<evidence type="ECO:0000313" key="4">
    <source>
        <dbReference type="EMBL" id="QTV04920.1"/>
    </source>
</evidence>
<reference evidence="4 5" key="1">
    <citation type="journal article" date="2021" name="Int. J. Syst. Evol. Microbiol.">
        <title>Faecalibacter bovis sp. nov., isolated from cow faeces.</title>
        <authorList>
            <person name="Li F."/>
            <person name="Zhao W."/>
            <person name="Hong Q."/>
            <person name="Shao Q."/>
            <person name="Song J."/>
            <person name="Yang S."/>
        </authorList>
    </citation>
    <scope>NUCLEOTIDE SEQUENCE [LARGE SCALE GENOMIC DNA]</scope>
    <source>
        <strain evidence="4 5">ZY171143</strain>
    </source>
</reference>
<dbReference type="Gene3D" id="3.40.1080.10">
    <property type="entry name" value="Glutaconate Coenzyme A-transferase"/>
    <property type="match status" value="1"/>
</dbReference>
<evidence type="ECO:0000259" key="3">
    <source>
        <dbReference type="Pfam" id="PF13336"/>
    </source>
</evidence>
<dbReference type="Pfam" id="PF02550">
    <property type="entry name" value="AcetylCoA_hydro"/>
    <property type="match status" value="1"/>
</dbReference>
<dbReference type="PANTHER" id="PTHR43609">
    <property type="entry name" value="ACETYL-COA HYDROLASE"/>
    <property type="match status" value="1"/>
</dbReference>
<dbReference type="SUPFAM" id="SSF100950">
    <property type="entry name" value="NagB/RpiA/CoA transferase-like"/>
    <property type="match status" value="2"/>
</dbReference>
<evidence type="ECO:0000256" key="1">
    <source>
        <dbReference type="ARBA" id="ARBA00009632"/>
    </source>
</evidence>
<dbReference type="Pfam" id="PF13336">
    <property type="entry name" value="AcetylCoA_hyd_C"/>
    <property type="match status" value="1"/>
</dbReference>
<dbReference type="RefSeq" id="WP_230475541.1">
    <property type="nucleotide sequence ID" value="NZ_CP072842.1"/>
</dbReference>
<accession>A0ABX7XAJ9</accession>
<dbReference type="Gene3D" id="3.40.1080.20">
    <property type="entry name" value="Acetyl-CoA hydrolase/transferase C-terminal domain"/>
    <property type="match status" value="1"/>
</dbReference>
<dbReference type="InterPro" id="IPR037171">
    <property type="entry name" value="NagB/RpiA_transferase-like"/>
</dbReference>
<dbReference type="PANTHER" id="PTHR43609:SF1">
    <property type="entry name" value="ACETYL-COA HYDROLASE"/>
    <property type="match status" value="1"/>
</dbReference>
<organism evidence="4 5">
    <name type="scientific">Faecalibacter bovis</name>
    <dbReference type="NCBI Taxonomy" id="2898187"/>
    <lineage>
        <taxon>Bacteria</taxon>
        <taxon>Pseudomonadati</taxon>
        <taxon>Bacteroidota</taxon>
        <taxon>Flavobacteriia</taxon>
        <taxon>Flavobacteriales</taxon>
        <taxon>Weeksellaceae</taxon>
        <taxon>Faecalibacter</taxon>
    </lineage>
</organism>
<keyword evidence="5" id="KW-1185">Reference proteome</keyword>
<dbReference type="EMBL" id="CP072842">
    <property type="protein sequence ID" value="QTV04920.1"/>
    <property type="molecule type" value="Genomic_DNA"/>
</dbReference>
<dbReference type="Proteomes" id="UP000672011">
    <property type="component" value="Chromosome"/>
</dbReference>
<sequence length="505" mass="54782">MLERIKLTDLHSKVMTAEESAKIFENGMTVGSSGFTRGGDSKVVLKALAKRAKTEELKVTLITGASLGHDTDAALAENGALTKRLPFQVDNTLRKNINAGNVLFIDQHLGESAEHILNGQFKIDVAVLEVAEILEDGSVVPTTSVGNNVDIAASADKIILEVNTAIPTSIRGMHDIYKVEEYGSRSAINITACDTKIGSDVIKLDPSKIEAIVFHDITDMAGDIVPADEATSAIAKNIVNFFEKEVEAGRLTKELMPLQCGIGKVANAVLGGLEHSNFENLVMYSEVLQDSTFDLIDSGKMNFASASSMTVSQECYDRVMNNIEFYKDKVVLRPQAISNSAEVIRRLGIIGINTSLECDIYGNVNSTHVTGTHMMNGIGGSGDFARNAYISIFVTASIAKGGNISSIVPMVSHHDHTEHDVDIIVTEQGLADLRGLAPRERAIEIINNCVHPDYKEELMSYFERACAERGGQTPHILEEAFSWHTRLKQTGSMKKAEAQTETLVG</sequence>
<dbReference type="InterPro" id="IPR038460">
    <property type="entry name" value="AcetylCoA_hyd_C_sf"/>
</dbReference>
<dbReference type="NCBIfam" id="TIGR03458">
    <property type="entry name" value="YgfH_subfam"/>
    <property type="match status" value="1"/>
</dbReference>
<gene>
    <name evidence="4" type="ORF">J9309_08930</name>
</gene>
<feature type="domain" description="Acetyl-CoA hydrolase/transferase N-terminal" evidence="2">
    <location>
        <begin position="9"/>
        <end position="212"/>
    </location>
</feature>
<evidence type="ECO:0000259" key="2">
    <source>
        <dbReference type="Pfam" id="PF02550"/>
    </source>
</evidence>
<dbReference type="InterPro" id="IPR017821">
    <property type="entry name" value="Succinate_CoA_transferase"/>
</dbReference>
<dbReference type="Gene3D" id="3.30.750.70">
    <property type="entry name" value="4-hydroxybutyrate coenzyme like domains"/>
    <property type="match status" value="1"/>
</dbReference>
<dbReference type="InterPro" id="IPR046433">
    <property type="entry name" value="ActCoA_hydro"/>
</dbReference>
<name>A0ABX7XAJ9_9FLAO</name>
<feature type="domain" description="Acetyl-CoA hydrolase/transferase C-terminal" evidence="3">
    <location>
        <begin position="319"/>
        <end position="461"/>
    </location>
</feature>